<protein>
    <submittedName>
        <fullName evidence="1">Uncharacterized protein</fullName>
    </submittedName>
</protein>
<proteinExistence type="predicted"/>
<dbReference type="InParanoid" id="U5DAD4"/>
<evidence type="ECO:0000313" key="2">
    <source>
        <dbReference type="Proteomes" id="UP000016960"/>
    </source>
</evidence>
<keyword evidence="2" id="KW-1185">Reference proteome</keyword>
<dbReference type="EMBL" id="ASSJ01000047">
    <property type="protein sequence ID" value="ERN41533.1"/>
    <property type="molecule type" value="Genomic_DNA"/>
</dbReference>
<organism evidence="1 2">
    <name type="scientific">Rubidibacter lacunae KORDI 51-2</name>
    <dbReference type="NCBI Taxonomy" id="582515"/>
    <lineage>
        <taxon>Bacteria</taxon>
        <taxon>Bacillati</taxon>
        <taxon>Cyanobacteriota</taxon>
        <taxon>Cyanophyceae</taxon>
        <taxon>Oscillatoriophycideae</taxon>
        <taxon>Chroococcales</taxon>
        <taxon>Aphanothecaceae</taxon>
        <taxon>Rubidibacter</taxon>
    </lineage>
</organism>
<evidence type="ECO:0000313" key="1">
    <source>
        <dbReference type="EMBL" id="ERN41533.1"/>
    </source>
</evidence>
<sequence>MTVKMAELPETAIPRFWLHRSLQPEHLEAPMHLPQNFTTRAGCNRPVTVFLSKAALFLAPVTHPLTGHHCLEPALQYLTMCSGSFLKFRFLAFRREAPR</sequence>
<feature type="non-terminal residue" evidence="1">
    <location>
        <position position="99"/>
    </location>
</feature>
<dbReference type="AlphaFoldDB" id="U5DAD4"/>
<accession>U5DAD4</accession>
<gene>
    <name evidence="1" type="ORF">KR51_00017510</name>
</gene>
<reference evidence="1 2" key="1">
    <citation type="submission" date="2013-05" db="EMBL/GenBank/DDBJ databases">
        <title>Draft genome sequence of Rubidibacter lacunae KORDI 51-2.</title>
        <authorList>
            <person name="Choi D.H."/>
            <person name="Noh J.H."/>
            <person name="Kwon K.-K."/>
            <person name="Lee J.-H."/>
            <person name="Ryu J.-Y."/>
        </authorList>
    </citation>
    <scope>NUCLEOTIDE SEQUENCE [LARGE SCALE GENOMIC DNA]</scope>
    <source>
        <strain evidence="1 2">KORDI 51-2</strain>
    </source>
</reference>
<dbReference type="Proteomes" id="UP000016960">
    <property type="component" value="Unassembled WGS sequence"/>
</dbReference>
<comment type="caution">
    <text evidence="1">The sequence shown here is derived from an EMBL/GenBank/DDBJ whole genome shotgun (WGS) entry which is preliminary data.</text>
</comment>
<name>U5DAD4_9CHRO</name>